<feature type="chain" id="PRO_5045041371" description="Class I SAM-dependent methyltransferase" evidence="1">
    <location>
        <begin position="19"/>
        <end position="307"/>
    </location>
</feature>
<name>A0ABQ6MWR4_9STRA</name>
<accession>A0ABQ6MWR4</accession>
<proteinExistence type="predicted"/>
<evidence type="ECO:0008006" key="4">
    <source>
        <dbReference type="Google" id="ProtNLM"/>
    </source>
</evidence>
<evidence type="ECO:0000313" key="2">
    <source>
        <dbReference type="EMBL" id="GMI35018.1"/>
    </source>
</evidence>
<dbReference type="Gene3D" id="3.40.50.150">
    <property type="entry name" value="Vaccinia Virus protein VP39"/>
    <property type="match status" value="1"/>
</dbReference>
<organism evidence="2 3">
    <name type="scientific">Tetraparma gracilis</name>
    <dbReference type="NCBI Taxonomy" id="2962635"/>
    <lineage>
        <taxon>Eukaryota</taxon>
        <taxon>Sar</taxon>
        <taxon>Stramenopiles</taxon>
        <taxon>Ochrophyta</taxon>
        <taxon>Bolidophyceae</taxon>
        <taxon>Parmales</taxon>
        <taxon>Triparmaceae</taxon>
        <taxon>Tetraparma</taxon>
    </lineage>
</organism>
<dbReference type="Pfam" id="PF13578">
    <property type="entry name" value="Methyltransf_24"/>
    <property type="match status" value="1"/>
</dbReference>
<evidence type="ECO:0000256" key="1">
    <source>
        <dbReference type="SAM" id="SignalP"/>
    </source>
</evidence>
<dbReference type="EMBL" id="BRYB01003343">
    <property type="protein sequence ID" value="GMI35018.1"/>
    <property type="molecule type" value="Genomic_DNA"/>
</dbReference>
<reference evidence="2 3" key="1">
    <citation type="journal article" date="2023" name="Commun. Biol.">
        <title>Genome analysis of Parmales, the sister group of diatoms, reveals the evolutionary specialization of diatoms from phago-mixotrophs to photoautotrophs.</title>
        <authorList>
            <person name="Ban H."/>
            <person name="Sato S."/>
            <person name="Yoshikawa S."/>
            <person name="Yamada K."/>
            <person name="Nakamura Y."/>
            <person name="Ichinomiya M."/>
            <person name="Sato N."/>
            <person name="Blanc-Mathieu R."/>
            <person name="Endo H."/>
            <person name="Kuwata A."/>
            <person name="Ogata H."/>
        </authorList>
    </citation>
    <scope>NUCLEOTIDE SEQUENCE [LARGE SCALE GENOMIC DNA]</scope>
</reference>
<keyword evidence="3" id="KW-1185">Reference proteome</keyword>
<dbReference type="InterPro" id="IPR029063">
    <property type="entry name" value="SAM-dependent_MTases_sf"/>
</dbReference>
<dbReference type="Proteomes" id="UP001165060">
    <property type="component" value="Unassembled WGS sequence"/>
</dbReference>
<dbReference type="SUPFAM" id="SSF53335">
    <property type="entry name" value="S-adenosyl-L-methionine-dependent methyltransferases"/>
    <property type="match status" value="1"/>
</dbReference>
<evidence type="ECO:0000313" key="3">
    <source>
        <dbReference type="Proteomes" id="UP001165060"/>
    </source>
</evidence>
<feature type="signal peptide" evidence="1">
    <location>
        <begin position="1"/>
        <end position="18"/>
    </location>
</feature>
<keyword evidence="1" id="KW-0732">Signal</keyword>
<sequence>MISTLLLLLACIASTATSDPYSLPLMLSNDAGDTTLVLVPIDPHDPAPANAQLTSFFPFNSGNEIVDSAAARLAARRDACHSSNSPVFSSIPVSATNSYHVASQPAPGPRSRRGDANYLLRPMESFQDFYELAKDMGLNGVYAEIGVCDGKSSVRWLSNFPMSKMLLVDSWGAVDAYTAEDGERNLQTALQNLAPFPQDKYEILRMTSLEAAALVPDGALDFIYIDAGHTYADVRADLEAWWPKLKLGGILAGDDYYNGYVPAAGYTFQVKDAADEFFASINHRLYLTGYADPRESVFQTYYALKCL</sequence>
<gene>
    <name evidence="2" type="ORF">TeGR_g12276</name>
</gene>
<protein>
    <recommendedName>
        <fullName evidence="4">Class I SAM-dependent methyltransferase</fullName>
    </recommendedName>
</protein>
<comment type="caution">
    <text evidence="2">The sequence shown here is derived from an EMBL/GenBank/DDBJ whole genome shotgun (WGS) entry which is preliminary data.</text>
</comment>